<proteinExistence type="predicted"/>
<dbReference type="AlphaFoldDB" id="A0A8H7EKF6"/>
<accession>A0A8H7EKF6</accession>
<dbReference type="RefSeq" id="XP_038791279.1">
    <property type="nucleotide sequence ID" value="XM_038925423.1"/>
</dbReference>
<name>A0A8H7EKF6_9PLEO</name>
<evidence type="ECO:0000313" key="2">
    <source>
        <dbReference type="Proteomes" id="UP000596902"/>
    </source>
</evidence>
<organism evidence="1 2">
    <name type="scientific">Alternaria burnsii</name>
    <dbReference type="NCBI Taxonomy" id="1187904"/>
    <lineage>
        <taxon>Eukaryota</taxon>
        <taxon>Fungi</taxon>
        <taxon>Dikarya</taxon>
        <taxon>Ascomycota</taxon>
        <taxon>Pezizomycotina</taxon>
        <taxon>Dothideomycetes</taxon>
        <taxon>Pleosporomycetidae</taxon>
        <taxon>Pleosporales</taxon>
        <taxon>Pleosporineae</taxon>
        <taxon>Pleosporaceae</taxon>
        <taxon>Alternaria</taxon>
        <taxon>Alternaria sect. Alternaria</taxon>
    </lineage>
</organism>
<keyword evidence="2" id="KW-1185">Reference proteome</keyword>
<dbReference type="Proteomes" id="UP000596902">
    <property type="component" value="Unassembled WGS sequence"/>
</dbReference>
<reference evidence="1" key="1">
    <citation type="submission" date="2020-01" db="EMBL/GenBank/DDBJ databases">
        <authorList>
            <person name="Feng Z.H.Z."/>
        </authorList>
    </citation>
    <scope>NUCLEOTIDE SEQUENCE</scope>
    <source>
        <strain evidence="1">CBS107.38</strain>
    </source>
</reference>
<dbReference type="EMBL" id="JAAABM010000001">
    <property type="protein sequence ID" value="KAF7681400.1"/>
    <property type="molecule type" value="Genomic_DNA"/>
</dbReference>
<comment type="caution">
    <text evidence="1">The sequence shown here is derived from an EMBL/GenBank/DDBJ whole genome shotgun (WGS) entry which is preliminary data.</text>
</comment>
<sequence>MDPTQRIVCPRLDVILQEKAHESRPWYTYRRPISQTEGAGSEDALAMKKDASNEKGPIRSGLLLPHSKSHIMKRQSILRIVA</sequence>
<gene>
    <name evidence="1" type="ORF">GT037_000376</name>
</gene>
<evidence type="ECO:0000313" key="1">
    <source>
        <dbReference type="EMBL" id="KAF7681400.1"/>
    </source>
</evidence>
<protein>
    <submittedName>
        <fullName evidence="1">Uncharacterized protein</fullName>
    </submittedName>
</protein>
<reference evidence="1" key="2">
    <citation type="submission" date="2020-08" db="EMBL/GenBank/DDBJ databases">
        <title>Draft Genome Sequence of Cumin Blight Pathogen Alternaria burnsii.</title>
        <authorList>
            <person name="Feng Z."/>
        </authorList>
    </citation>
    <scope>NUCLEOTIDE SEQUENCE</scope>
    <source>
        <strain evidence="1">CBS107.38</strain>
    </source>
</reference>
<dbReference type="GeneID" id="62198601"/>